<accession>A0A8K0QRL7</accession>
<name>A0A8K0QRL7_9PLEO</name>
<dbReference type="Proteomes" id="UP000813461">
    <property type="component" value="Unassembled WGS sequence"/>
</dbReference>
<organism evidence="2 3">
    <name type="scientific">Paraphoma chrysanthemicola</name>
    <dbReference type="NCBI Taxonomy" id="798071"/>
    <lineage>
        <taxon>Eukaryota</taxon>
        <taxon>Fungi</taxon>
        <taxon>Dikarya</taxon>
        <taxon>Ascomycota</taxon>
        <taxon>Pezizomycotina</taxon>
        <taxon>Dothideomycetes</taxon>
        <taxon>Pleosporomycetidae</taxon>
        <taxon>Pleosporales</taxon>
        <taxon>Pleosporineae</taxon>
        <taxon>Phaeosphaeriaceae</taxon>
        <taxon>Paraphoma</taxon>
    </lineage>
</organism>
<evidence type="ECO:0000313" key="3">
    <source>
        <dbReference type="Proteomes" id="UP000813461"/>
    </source>
</evidence>
<evidence type="ECO:0000256" key="1">
    <source>
        <dbReference type="SAM" id="MobiDB-lite"/>
    </source>
</evidence>
<reference evidence="2" key="1">
    <citation type="journal article" date="2021" name="Nat. Commun.">
        <title>Genetic determinants of endophytism in the Arabidopsis root mycobiome.</title>
        <authorList>
            <person name="Mesny F."/>
            <person name="Miyauchi S."/>
            <person name="Thiergart T."/>
            <person name="Pickel B."/>
            <person name="Atanasova L."/>
            <person name="Karlsson M."/>
            <person name="Huettel B."/>
            <person name="Barry K.W."/>
            <person name="Haridas S."/>
            <person name="Chen C."/>
            <person name="Bauer D."/>
            <person name="Andreopoulos W."/>
            <person name="Pangilinan J."/>
            <person name="LaButti K."/>
            <person name="Riley R."/>
            <person name="Lipzen A."/>
            <person name="Clum A."/>
            <person name="Drula E."/>
            <person name="Henrissat B."/>
            <person name="Kohler A."/>
            <person name="Grigoriev I.V."/>
            <person name="Martin F.M."/>
            <person name="Hacquard S."/>
        </authorList>
    </citation>
    <scope>NUCLEOTIDE SEQUENCE</scope>
    <source>
        <strain evidence="2">MPI-SDFR-AT-0120</strain>
    </source>
</reference>
<protein>
    <submittedName>
        <fullName evidence="2">Uncharacterized protein</fullName>
    </submittedName>
</protein>
<dbReference type="AlphaFoldDB" id="A0A8K0QRL7"/>
<feature type="region of interest" description="Disordered" evidence="1">
    <location>
        <begin position="226"/>
        <end position="271"/>
    </location>
</feature>
<sequence length="271" mass="30884">MPSSDYLPFCSPAPRTRTERLYGRGRIEDCNIPGEPSEVIKQLQKKWKYWARKYDEVHEELEDCEGREQAAVAKEEAVIAYCRNNHSCPMADQLEKSTRAEIRVLKDQLIDMTRAKCTWYDLYWRGRDDLHWRDRHQKRKQDIAEATVGVLQAQLESERDQSGKLKLGLHDTQKISELCINNIEEKSRENRELKRLLELAAKCGQDLLEWKIAAEKREFSRGQMLVSLSPAAKPGDTTDSGGTAARDWSTKPDSASDSAGAGVLDDTTSPD</sequence>
<comment type="caution">
    <text evidence="2">The sequence shown here is derived from an EMBL/GenBank/DDBJ whole genome shotgun (WGS) entry which is preliminary data.</text>
</comment>
<evidence type="ECO:0000313" key="2">
    <source>
        <dbReference type="EMBL" id="KAH7067032.1"/>
    </source>
</evidence>
<keyword evidence="3" id="KW-1185">Reference proteome</keyword>
<dbReference type="EMBL" id="JAGMVJ010000037">
    <property type="protein sequence ID" value="KAH7067032.1"/>
    <property type="molecule type" value="Genomic_DNA"/>
</dbReference>
<proteinExistence type="predicted"/>
<gene>
    <name evidence="2" type="ORF">FB567DRAFT_599635</name>
</gene>